<evidence type="ECO:0000256" key="1">
    <source>
        <dbReference type="ARBA" id="ARBA00006479"/>
    </source>
</evidence>
<sequence length="246" mass="26759">METYITFDLGGTYTKFALIDAQAELLETGRQKTPKTLDSLIAFMKEYADKHPEASGIAISSPGAVSEEGIVYGSSAINYLHGPNIKELVEKETKKAVHIENDANCAGWAELWKGAAKGKKDVLVVVIGTGIGGSVIQNGEVYKGKNLHAGEFGYMLISNQIRNSNDVWSRVASTQAMVRKVAEAKQLTEEELTGEQIFQWAEQGDPVSLQAIDEFYYLLAAGLYNLQYSHDPELILIGAGSVPVQS</sequence>
<dbReference type="Proteomes" id="UP000831787">
    <property type="component" value="Chromosome"/>
</dbReference>
<proteinExistence type="inferred from homology"/>
<gene>
    <name evidence="2" type="ORF">MUN89_06800</name>
</gene>
<reference evidence="2 3" key="1">
    <citation type="submission" date="2022-04" db="EMBL/GenBank/DDBJ databases">
        <title>Halobacillus sp. isolated from saltern.</title>
        <authorList>
            <person name="Won M."/>
            <person name="Lee C.-M."/>
            <person name="Woen H.-Y."/>
            <person name="Kwon S.-W."/>
        </authorList>
    </citation>
    <scope>NUCLEOTIDE SEQUENCE [LARGE SCALE GENOMIC DNA]</scope>
    <source>
        <strain evidence="2 3">SSBR10-3</strain>
    </source>
</reference>
<dbReference type="Pfam" id="PF00480">
    <property type="entry name" value="ROK"/>
    <property type="match status" value="1"/>
</dbReference>
<accession>A0ABY4EMF7</accession>
<dbReference type="CDD" id="cd24152">
    <property type="entry name" value="ASKHA_NBD_ROK-like"/>
    <property type="match status" value="1"/>
</dbReference>
<keyword evidence="3" id="KW-1185">Reference proteome</keyword>
<evidence type="ECO:0000313" key="2">
    <source>
        <dbReference type="EMBL" id="UOQ45638.1"/>
    </source>
</evidence>
<dbReference type="SUPFAM" id="SSF53067">
    <property type="entry name" value="Actin-like ATPase domain"/>
    <property type="match status" value="1"/>
</dbReference>
<comment type="similarity">
    <text evidence="1">Belongs to the ROK (NagC/XylR) family.</text>
</comment>
<dbReference type="Gene3D" id="3.30.420.40">
    <property type="match status" value="2"/>
</dbReference>
<dbReference type="InterPro" id="IPR043129">
    <property type="entry name" value="ATPase_NBD"/>
</dbReference>
<name>A0ABY4EMF7_9BACI</name>
<organism evidence="2 3">
    <name type="scientific">Halobacillus salinarum</name>
    <dbReference type="NCBI Taxonomy" id="2932257"/>
    <lineage>
        <taxon>Bacteria</taxon>
        <taxon>Bacillati</taxon>
        <taxon>Bacillota</taxon>
        <taxon>Bacilli</taxon>
        <taxon>Bacillales</taxon>
        <taxon>Bacillaceae</taxon>
        <taxon>Halobacillus</taxon>
    </lineage>
</organism>
<dbReference type="InterPro" id="IPR000600">
    <property type="entry name" value="ROK"/>
</dbReference>
<dbReference type="PANTHER" id="PTHR18964:SF170">
    <property type="entry name" value="SUGAR KINASE"/>
    <property type="match status" value="1"/>
</dbReference>
<dbReference type="PANTHER" id="PTHR18964">
    <property type="entry name" value="ROK (REPRESSOR, ORF, KINASE) FAMILY"/>
    <property type="match status" value="1"/>
</dbReference>
<dbReference type="RefSeq" id="WP_244712445.1">
    <property type="nucleotide sequence ID" value="NZ_CP095073.1"/>
</dbReference>
<protein>
    <submittedName>
        <fullName evidence="2">ROK family protein</fullName>
    </submittedName>
</protein>
<dbReference type="EMBL" id="CP095073">
    <property type="protein sequence ID" value="UOQ45638.1"/>
    <property type="molecule type" value="Genomic_DNA"/>
</dbReference>
<evidence type="ECO:0000313" key="3">
    <source>
        <dbReference type="Proteomes" id="UP000831787"/>
    </source>
</evidence>